<dbReference type="SUPFAM" id="SSF54001">
    <property type="entry name" value="Cysteine proteinases"/>
    <property type="match status" value="1"/>
</dbReference>
<keyword evidence="5" id="KW-0378">Hydrolase</keyword>
<feature type="compositionally biased region" description="Basic and acidic residues" evidence="7">
    <location>
        <begin position="808"/>
        <end position="822"/>
    </location>
</feature>
<feature type="compositionally biased region" description="Polar residues" evidence="7">
    <location>
        <begin position="859"/>
        <end position="883"/>
    </location>
</feature>
<keyword evidence="4" id="KW-0833">Ubl conjugation pathway</keyword>
<dbReference type="GO" id="GO:0004843">
    <property type="term" value="F:cysteine-type deubiquitinase activity"/>
    <property type="evidence" value="ECO:0007669"/>
    <property type="project" value="UniProtKB-EC"/>
</dbReference>
<dbReference type="Gene3D" id="3.90.70.10">
    <property type="entry name" value="Cysteine proteinases"/>
    <property type="match status" value="1"/>
</dbReference>
<evidence type="ECO:0000256" key="6">
    <source>
        <dbReference type="ARBA" id="ARBA00022807"/>
    </source>
</evidence>
<keyword evidence="10" id="KW-1185">Reference proteome</keyword>
<dbReference type="Pfam" id="PF00443">
    <property type="entry name" value="UCH"/>
    <property type="match status" value="1"/>
</dbReference>
<dbReference type="Pfam" id="PF13446">
    <property type="entry name" value="RPT"/>
    <property type="match status" value="2"/>
</dbReference>
<gene>
    <name evidence="9" type="ORF">WHR41_04309</name>
</gene>
<accession>A0AB34KPT0</accession>
<dbReference type="PROSITE" id="PS00972">
    <property type="entry name" value="USP_1"/>
    <property type="match status" value="1"/>
</dbReference>
<dbReference type="InterPro" id="IPR018200">
    <property type="entry name" value="USP_CS"/>
</dbReference>
<dbReference type="InterPro" id="IPR038765">
    <property type="entry name" value="Papain-like_cys_pep_sf"/>
</dbReference>
<sequence length="1208" mass="134614">MATIHISGPGKTAPKLLADFLQLDPQKNGVGNILTGHPPLVGNGVAPTPHRDACKHEYTLKANQSVTPPLDTRSEGSSQYKLAVVCKRCRLHADIKINYNQALEPCPTSESQLHHFQRAEGLDDTGSSHIRYGWQCSSSTCQALLTITFKLPNLGSHERNLLTDTSKLKSRYDDVKKGDPEREGIRLATPVEALTRLRKYIKDALNPEHDRRVFPANNKRFMEAFGVNGRDCGDFLHKLGFRYTEEEQPSWTLPSPAIVQDRLRSGGDSLREYLEDVEMELLALAFRTAAENNVVNPAAGDGWTSAQRDLERVLAVQGYPRSTSLRRTNAPNEHEPYFASLGALSDFADSLIDFAYERQTRCDALNEPYYYECLQVISRQRGSEDLQLKVAMLESKGLVSRRDLSEAYRYFGLPADGGHADDDRILNLFQAQHADHGIHGQEQAREMLGRIGKQRGSKLLTNAAMQTIETAEEAYAWLGNGLTAETDDSFVVTVFALRTDGNKELEDIGRKAVSIIARERKSNYLNSWLSGDDANPAAMNVDEALRLLGVDVALDGIDATIWPQIFEAARADKPSEQTERAISAVQQALAGPSSGSNTAHSPETWPVGLVSHGNTCYLNSLLQYYFSLKPLRDIVIDYDHYKMDTTKSQDKLERVGQRRVSTKEIQGGQKFADELRHLFERMIKDRGPAVKPEQDLVCRAFLDPRDFAELEEQRKASESAIDDSVAANSKDENKPASDPGQSRASSATLQADEDAQKADVKMNGVDMPPTPPASPGQKPADQQANGPAPPPLPPRRFSTTTSDTLRQAQEKAKEQQDVTEVHDSITQRLRAGMQPKGADDRGEQSDALRDLFAIGMSQTTLSDTTSSKPEQISDSSIQLNVPTEPSDLYSALDDYFDPQAVAEGSDKQQYRSILNLPPLIQINMPRIGFDKVKNQAFKSDVSLRLEDELYLDRYYEDGDTGVLERRRSAWGWRKKLMELKKEQKALKSTTMGLEGPAVVSETAKYVKDLEKINQELQAIGEEPIEADAQMSLALEADASYQTERLLSLNSEIEGLQGKLTGTFDDLKDKKYRLYAVFFHRGGSSHGHYWVSIHDFKNDVWRNYNDESVTEVAKDTLQDIFEARTWHHGTPTYAVYVRDDLKEDYVEAVRRAPEAAPAPAENDWQDINMADAPAQQPNGGKGTASPPELIPEGGEQNWDEERSVPGIDW</sequence>
<feature type="region of interest" description="Disordered" evidence="7">
    <location>
        <begin position="859"/>
        <end position="884"/>
    </location>
</feature>
<dbReference type="InterPro" id="IPR001394">
    <property type="entry name" value="Peptidase_C19_UCH"/>
</dbReference>
<evidence type="ECO:0000259" key="8">
    <source>
        <dbReference type="PROSITE" id="PS50235"/>
    </source>
</evidence>
<dbReference type="EMBL" id="JAAQHG020000011">
    <property type="protein sequence ID" value="KAL1587138.1"/>
    <property type="molecule type" value="Genomic_DNA"/>
</dbReference>
<keyword evidence="6" id="KW-0788">Thiol protease</keyword>
<evidence type="ECO:0000256" key="2">
    <source>
        <dbReference type="ARBA" id="ARBA00012759"/>
    </source>
</evidence>
<evidence type="ECO:0000256" key="3">
    <source>
        <dbReference type="ARBA" id="ARBA00022670"/>
    </source>
</evidence>
<dbReference type="GO" id="GO:0061136">
    <property type="term" value="P:regulation of proteasomal protein catabolic process"/>
    <property type="evidence" value="ECO:0007669"/>
    <property type="project" value="TreeGrafter"/>
</dbReference>
<name>A0AB34KPT0_9PEZI</name>
<evidence type="ECO:0000256" key="5">
    <source>
        <dbReference type="ARBA" id="ARBA00022801"/>
    </source>
</evidence>
<feature type="region of interest" description="Disordered" evidence="7">
    <location>
        <begin position="1151"/>
        <end position="1208"/>
    </location>
</feature>
<protein>
    <recommendedName>
        <fullName evidence="2">ubiquitinyl hydrolase 1</fullName>
        <ecNumber evidence="2">3.4.19.12</ecNumber>
    </recommendedName>
</protein>
<dbReference type="Proteomes" id="UP000803884">
    <property type="component" value="Unassembled WGS sequence"/>
</dbReference>
<evidence type="ECO:0000313" key="10">
    <source>
        <dbReference type="Proteomes" id="UP000803884"/>
    </source>
</evidence>
<dbReference type="GeneID" id="96005753"/>
<evidence type="ECO:0000256" key="1">
    <source>
        <dbReference type="ARBA" id="ARBA00000707"/>
    </source>
</evidence>
<dbReference type="RefSeq" id="XP_069230243.1">
    <property type="nucleotide sequence ID" value="XM_069372915.1"/>
</dbReference>
<dbReference type="InterPro" id="IPR044635">
    <property type="entry name" value="UBP14-like"/>
</dbReference>
<proteinExistence type="predicted"/>
<dbReference type="GO" id="GO:0070628">
    <property type="term" value="F:proteasome binding"/>
    <property type="evidence" value="ECO:0007669"/>
    <property type="project" value="TreeGrafter"/>
</dbReference>
<evidence type="ECO:0000256" key="4">
    <source>
        <dbReference type="ARBA" id="ARBA00022786"/>
    </source>
</evidence>
<feature type="domain" description="USP" evidence="8">
    <location>
        <begin position="607"/>
        <end position="1138"/>
    </location>
</feature>
<dbReference type="PANTHER" id="PTHR43982:SF6">
    <property type="entry name" value="UBIQUITIN CARBOXYL-TERMINAL HYDROLASE 2-RELATED"/>
    <property type="match status" value="1"/>
</dbReference>
<dbReference type="PROSITE" id="PS50235">
    <property type="entry name" value="USP_3"/>
    <property type="match status" value="1"/>
</dbReference>
<comment type="catalytic activity">
    <reaction evidence="1">
        <text>Thiol-dependent hydrolysis of ester, thioester, amide, peptide and isopeptide bonds formed by the C-terminal Gly of ubiquitin (a 76-residue protein attached to proteins as an intracellular targeting signal).</text>
        <dbReference type="EC" id="3.4.19.12"/>
    </reaction>
</comment>
<feature type="compositionally biased region" description="Polar residues" evidence="7">
    <location>
        <begin position="739"/>
        <end position="749"/>
    </location>
</feature>
<dbReference type="GO" id="GO:0043161">
    <property type="term" value="P:proteasome-mediated ubiquitin-dependent protein catabolic process"/>
    <property type="evidence" value="ECO:0007669"/>
    <property type="project" value="InterPro"/>
</dbReference>
<dbReference type="InterPro" id="IPR028889">
    <property type="entry name" value="USP"/>
</dbReference>
<dbReference type="EC" id="3.4.19.12" evidence="2"/>
<dbReference type="AlphaFoldDB" id="A0AB34KPT0"/>
<comment type="caution">
    <text evidence="9">The sequence shown here is derived from an EMBL/GenBank/DDBJ whole genome shotgun (WGS) entry which is preliminary data.</text>
</comment>
<dbReference type="GO" id="GO:0016579">
    <property type="term" value="P:protein deubiquitination"/>
    <property type="evidence" value="ECO:0007669"/>
    <property type="project" value="InterPro"/>
</dbReference>
<evidence type="ECO:0000256" key="7">
    <source>
        <dbReference type="SAM" id="MobiDB-lite"/>
    </source>
</evidence>
<dbReference type="PANTHER" id="PTHR43982">
    <property type="entry name" value="UBIQUITIN CARBOXYL-TERMINAL HYDROLASE"/>
    <property type="match status" value="1"/>
</dbReference>
<evidence type="ECO:0000313" key="9">
    <source>
        <dbReference type="EMBL" id="KAL1587138.1"/>
    </source>
</evidence>
<dbReference type="InterPro" id="IPR025305">
    <property type="entry name" value="UCH_repeat_domain"/>
</dbReference>
<feature type="compositionally biased region" description="Polar residues" evidence="7">
    <location>
        <begin position="797"/>
        <end position="807"/>
    </location>
</feature>
<reference evidence="9 10" key="1">
    <citation type="journal article" date="2020" name="Microbiol. Resour. Announc.">
        <title>Draft Genome Sequence of a Cladosporium Species Isolated from the Mesophotic Ascidian Didemnum maculosum.</title>
        <authorList>
            <person name="Gioti A."/>
            <person name="Siaperas R."/>
            <person name="Nikolaivits E."/>
            <person name="Le Goff G."/>
            <person name="Ouazzani J."/>
            <person name="Kotoulas G."/>
            <person name="Topakas E."/>
        </authorList>
    </citation>
    <scope>NUCLEOTIDE SEQUENCE [LARGE SCALE GENOMIC DNA]</scope>
    <source>
        <strain evidence="9 10">TM138-S3</strain>
    </source>
</reference>
<organism evidence="9 10">
    <name type="scientific">Cladosporium halotolerans</name>
    <dbReference type="NCBI Taxonomy" id="1052096"/>
    <lineage>
        <taxon>Eukaryota</taxon>
        <taxon>Fungi</taxon>
        <taxon>Dikarya</taxon>
        <taxon>Ascomycota</taxon>
        <taxon>Pezizomycotina</taxon>
        <taxon>Dothideomycetes</taxon>
        <taxon>Dothideomycetidae</taxon>
        <taxon>Cladosporiales</taxon>
        <taxon>Cladosporiaceae</taxon>
        <taxon>Cladosporium</taxon>
    </lineage>
</organism>
<keyword evidence="3" id="KW-0645">Protease</keyword>
<dbReference type="PROSITE" id="PS00973">
    <property type="entry name" value="USP_2"/>
    <property type="match status" value="1"/>
</dbReference>
<feature type="region of interest" description="Disordered" evidence="7">
    <location>
        <begin position="712"/>
        <end position="822"/>
    </location>
</feature>